<keyword evidence="2" id="KW-1185">Reference proteome</keyword>
<dbReference type="Proteomes" id="UP001344906">
    <property type="component" value="Unassembled WGS sequence"/>
</dbReference>
<evidence type="ECO:0000313" key="1">
    <source>
        <dbReference type="EMBL" id="GLV61207.1"/>
    </source>
</evidence>
<organism evidence="1 2">
    <name type="scientific">Dictyobacter halimunensis</name>
    <dbReference type="NCBI Taxonomy" id="3026934"/>
    <lineage>
        <taxon>Bacteria</taxon>
        <taxon>Bacillati</taxon>
        <taxon>Chloroflexota</taxon>
        <taxon>Ktedonobacteria</taxon>
        <taxon>Ktedonobacterales</taxon>
        <taxon>Dictyobacteraceae</taxon>
        <taxon>Dictyobacter</taxon>
    </lineage>
</organism>
<gene>
    <name evidence="1" type="ORF">KDH_80230</name>
</gene>
<reference evidence="1 2" key="1">
    <citation type="submission" date="2023-02" db="EMBL/GenBank/DDBJ databases">
        <title>Dictyobacter halimunensis sp. nov., a new member of the class Ktedonobacteria from forest soil in a geothermal area.</title>
        <authorList>
            <person name="Rachmania M.K."/>
            <person name="Ningsih F."/>
            <person name="Sakai Y."/>
            <person name="Yabe S."/>
            <person name="Yokota A."/>
            <person name="Sjamsuridzal W."/>
        </authorList>
    </citation>
    <scope>NUCLEOTIDE SEQUENCE [LARGE SCALE GENOMIC DNA]</scope>
    <source>
        <strain evidence="1 2">S3.2.2.5</strain>
    </source>
</reference>
<proteinExistence type="predicted"/>
<name>A0ABQ6G3W6_9CHLR</name>
<accession>A0ABQ6G3W6</accession>
<evidence type="ECO:0000313" key="2">
    <source>
        <dbReference type="Proteomes" id="UP001344906"/>
    </source>
</evidence>
<dbReference type="RefSeq" id="WP_338258635.1">
    <property type="nucleotide sequence ID" value="NZ_BSRI01000003.1"/>
</dbReference>
<sequence length="90" mass="10082">MNIHTKHLLFLTCRPRTVLALADEVTDHLEAQSLVARVLLYGISLKGQEGFIVLEFSAPIPTHLLDHLKADEDILTIVTCLYTPDEEVSQ</sequence>
<dbReference type="EMBL" id="BSRI01000003">
    <property type="protein sequence ID" value="GLV61207.1"/>
    <property type="molecule type" value="Genomic_DNA"/>
</dbReference>
<comment type="caution">
    <text evidence="1">The sequence shown here is derived from an EMBL/GenBank/DDBJ whole genome shotgun (WGS) entry which is preliminary data.</text>
</comment>
<protein>
    <submittedName>
        <fullName evidence="1">Uncharacterized protein</fullName>
    </submittedName>
</protein>